<sequence length="98" mass="10534">MSQCPYSVRQNEADHVLVKHLTSDVCHISSAAVCCRVSSQVGVLMVTAALSHHRRLREAENGPAAAAEGRVWRPEEDEAAAWSWSTACETEASALDAG</sequence>
<name>A0AAV6H8X2_9TELE</name>
<protein>
    <submittedName>
        <fullName evidence="1">Uncharacterized protein</fullName>
    </submittedName>
</protein>
<dbReference type="AlphaFoldDB" id="A0AAV6H8X2"/>
<organism evidence="1 2">
    <name type="scientific">Alosa alosa</name>
    <name type="common">allis shad</name>
    <dbReference type="NCBI Taxonomy" id="278164"/>
    <lineage>
        <taxon>Eukaryota</taxon>
        <taxon>Metazoa</taxon>
        <taxon>Chordata</taxon>
        <taxon>Craniata</taxon>
        <taxon>Vertebrata</taxon>
        <taxon>Euteleostomi</taxon>
        <taxon>Actinopterygii</taxon>
        <taxon>Neopterygii</taxon>
        <taxon>Teleostei</taxon>
        <taxon>Clupei</taxon>
        <taxon>Clupeiformes</taxon>
        <taxon>Clupeoidei</taxon>
        <taxon>Clupeidae</taxon>
        <taxon>Alosa</taxon>
    </lineage>
</organism>
<proteinExistence type="predicted"/>
<gene>
    <name evidence="1" type="ORF">AALO_G00057640</name>
</gene>
<dbReference type="EMBL" id="JADWDJ010000004">
    <property type="protein sequence ID" value="KAG5282587.1"/>
    <property type="molecule type" value="Genomic_DNA"/>
</dbReference>
<reference evidence="1" key="1">
    <citation type="submission" date="2020-10" db="EMBL/GenBank/DDBJ databases">
        <title>Chromosome-scale genome assembly of the Allis shad, Alosa alosa.</title>
        <authorList>
            <person name="Margot Z."/>
            <person name="Christophe K."/>
            <person name="Cabau C."/>
            <person name="Louis A."/>
            <person name="Berthelot C."/>
            <person name="Parey E."/>
            <person name="Roest Crollius H."/>
            <person name="Montfort J."/>
            <person name="Robinson-Rechavi M."/>
            <person name="Bucao C."/>
            <person name="Bouchez O."/>
            <person name="Gislard M."/>
            <person name="Lluch J."/>
            <person name="Milhes M."/>
            <person name="Lampietro C."/>
            <person name="Lopez Roques C."/>
            <person name="Donnadieu C."/>
            <person name="Braasch I."/>
            <person name="Desvignes T."/>
            <person name="Postlethwait J."/>
            <person name="Bobe J."/>
            <person name="Guiguen Y."/>
        </authorList>
    </citation>
    <scope>NUCLEOTIDE SEQUENCE</scope>
    <source>
        <strain evidence="1">M-15738</strain>
        <tissue evidence="1">Blood</tissue>
    </source>
</reference>
<keyword evidence="2" id="KW-1185">Reference proteome</keyword>
<dbReference type="Proteomes" id="UP000823561">
    <property type="component" value="Chromosome 4"/>
</dbReference>
<accession>A0AAV6H8X2</accession>
<evidence type="ECO:0000313" key="1">
    <source>
        <dbReference type="EMBL" id="KAG5282587.1"/>
    </source>
</evidence>
<evidence type="ECO:0000313" key="2">
    <source>
        <dbReference type="Proteomes" id="UP000823561"/>
    </source>
</evidence>
<comment type="caution">
    <text evidence="1">The sequence shown here is derived from an EMBL/GenBank/DDBJ whole genome shotgun (WGS) entry which is preliminary data.</text>
</comment>